<evidence type="ECO:0000256" key="1">
    <source>
        <dbReference type="SAM" id="Phobius"/>
    </source>
</evidence>
<keyword evidence="1" id="KW-0812">Transmembrane</keyword>
<dbReference type="EMBL" id="BK016249">
    <property type="protein sequence ID" value="DAG05066.1"/>
    <property type="molecule type" value="Genomic_DNA"/>
</dbReference>
<evidence type="ECO:0000313" key="2">
    <source>
        <dbReference type="EMBL" id="DAG05066.1"/>
    </source>
</evidence>
<accession>A0A8S5VE69</accession>
<protein>
    <submittedName>
        <fullName evidence="2">Uncharacterized protein</fullName>
    </submittedName>
</protein>
<name>A0A8S5VE69_9CAUD</name>
<sequence length="71" mass="8360">MPFSTIFALSLFTFTTTSSPFFVAFRATNCILQCLVSKVNTIFAFYAIFLFFRIKVVAYLRILYYNTCIRW</sequence>
<proteinExistence type="predicted"/>
<feature type="transmembrane region" description="Helical" evidence="1">
    <location>
        <begin position="42"/>
        <end position="64"/>
    </location>
</feature>
<keyword evidence="1" id="KW-1133">Transmembrane helix</keyword>
<reference evidence="2" key="1">
    <citation type="journal article" date="2021" name="Proc. Natl. Acad. Sci. U.S.A.">
        <title>A Catalog of Tens of Thousands of Viruses from Human Metagenomes Reveals Hidden Associations with Chronic Diseases.</title>
        <authorList>
            <person name="Tisza M.J."/>
            <person name="Buck C.B."/>
        </authorList>
    </citation>
    <scope>NUCLEOTIDE SEQUENCE</scope>
    <source>
        <strain evidence="2">Ctuy39</strain>
    </source>
</reference>
<keyword evidence="1" id="KW-0472">Membrane</keyword>
<organism evidence="2">
    <name type="scientific">Siphoviridae sp. ctuy39</name>
    <dbReference type="NCBI Taxonomy" id="2825719"/>
    <lineage>
        <taxon>Viruses</taxon>
        <taxon>Duplodnaviria</taxon>
        <taxon>Heunggongvirae</taxon>
        <taxon>Uroviricota</taxon>
        <taxon>Caudoviricetes</taxon>
    </lineage>
</organism>